<dbReference type="PANTHER" id="PTHR10695">
    <property type="entry name" value="DEPHOSPHO-COA KINASE-RELATED"/>
    <property type="match status" value="1"/>
</dbReference>
<comment type="caution">
    <text evidence="8">The sequence shown here is derived from an EMBL/GenBank/DDBJ whole genome shotgun (WGS) entry which is preliminary data.</text>
</comment>
<dbReference type="EMBL" id="JAFBIL020000006">
    <property type="protein sequence ID" value="MBZ2208800.1"/>
    <property type="molecule type" value="Genomic_DNA"/>
</dbReference>
<protein>
    <recommendedName>
        <fullName evidence="5 6">Dephospho-CoA kinase</fullName>
        <ecNumber evidence="5 6">2.7.1.24</ecNumber>
    </recommendedName>
    <alternativeName>
        <fullName evidence="5">Dephosphocoenzyme A kinase</fullName>
    </alternativeName>
</protein>
<evidence type="ECO:0000256" key="3">
    <source>
        <dbReference type="ARBA" id="ARBA00022840"/>
    </source>
</evidence>
<evidence type="ECO:0000256" key="7">
    <source>
        <dbReference type="SAM" id="Phobius"/>
    </source>
</evidence>
<evidence type="ECO:0000313" key="9">
    <source>
        <dbReference type="Proteomes" id="UP000809349"/>
    </source>
</evidence>
<dbReference type="NCBIfam" id="TIGR00152">
    <property type="entry name" value="dephospho-CoA kinase"/>
    <property type="match status" value="1"/>
</dbReference>
<dbReference type="GO" id="GO:0004140">
    <property type="term" value="F:dephospho-CoA kinase activity"/>
    <property type="evidence" value="ECO:0007669"/>
    <property type="project" value="UniProtKB-EC"/>
</dbReference>
<dbReference type="InterPro" id="IPR001977">
    <property type="entry name" value="Depp_CoAkinase"/>
</dbReference>
<comment type="catalytic activity">
    <reaction evidence="5">
        <text>3'-dephospho-CoA + ATP = ADP + CoA + H(+)</text>
        <dbReference type="Rhea" id="RHEA:18245"/>
        <dbReference type="ChEBI" id="CHEBI:15378"/>
        <dbReference type="ChEBI" id="CHEBI:30616"/>
        <dbReference type="ChEBI" id="CHEBI:57287"/>
        <dbReference type="ChEBI" id="CHEBI:57328"/>
        <dbReference type="ChEBI" id="CHEBI:456216"/>
        <dbReference type="EC" id="2.7.1.24"/>
    </reaction>
</comment>
<name>A0ABS7SS86_9BURK</name>
<keyword evidence="3 5" id="KW-0067">ATP-binding</keyword>
<dbReference type="CDD" id="cd02022">
    <property type="entry name" value="DPCK"/>
    <property type="match status" value="1"/>
</dbReference>
<evidence type="ECO:0000313" key="8">
    <source>
        <dbReference type="EMBL" id="MBZ2208800.1"/>
    </source>
</evidence>
<keyword evidence="2 5" id="KW-0547">Nucleotide-binding</keyword>
<comment type="pathway">
    <text evidence="5">Cofactor biosynthesis; coenzyme A biosynthesis; CoA from (R)-pantothenate: step 5/5.</text>
</comment>
<comment type="function">
    <text evidence="5">Catalyzes the phosphorylation of the 3'-hydroxyl group of dephosphocoenzyme A to form coenzyme A.</text>
</comment>
<keyword evidence="7" id="KW-0472">Membrane</keyword>
<keyword evidence="7" id="KW-1133">Transmembrane helix</keyword>
<evidence type="ECO:0000256" key="5">
    <source>
        <dbReference type="HAMAP-Rule" id="MF_00376"/>
    </source>
</evidence>
<comment type="similarity">
    <text evidence="1 5">Belongs to the CoaE family.</text>
</comment>
<dbReference type="SUPFAM" id="SSF52540">
    <property type="entry name" value="P-loop containing nucleoside triphosphate hydrolases"/>
    <property type="match status" value="1"/>
</dbReference>
<evidence type="ECO:0000256" key="4">
    <source>
        <dbReference type="ARBA" id="ARBA00022993"/>
    </source>
</evidence>
<reference evidence="8 9" key="1">
    <citation type="submission" date="2021-01" db="EMBL/GenBank/DDBJ databases">
        <authorList>
            <person name="Ruan W."/>
            <person name="Khan S.A."/>
            <person name="Jeon C.O."/>
        </authorList>
    </citation>
    <scope>NUCLEOTIDE SEQUENCE [LARGE SCALE GENOMIC DNA]</scope>
    <source>
        <strain evidence="8 9">R798</strain>
    </source>
</reference>
<dbReference type="EC" id="2.7.1.24" evidence="5 6"/>
<keyword evidence="5 8" id="KW-0808">Transferase</keyword>
<keyword evidence="5" id="KW-0963">Cytoplasm</keyword>
<reference evidence="8 9" key="2">
    <citation type="submission" date="2021-08" db="EMBL/GenBank/DDBJ databases">
        <title>Massilia sp. R798.</title>
        <authorList>
            <person name="Baek J.H."/>
            <person name="Jung H.S."/>
            <person name="Kim K.R."/>
            <person name="Jeon C.O."/>
        </authorList>
    </citation>
    <scope>NUCLEOTIDE SEQUENCE [LARGE SCALE GENOMIC DNA]</scope>
    <source>
        <strain evidence="8 9">R798</strain>
    </source>
</reference>
<dbReference type="PANTHER" id="PTHR10695:SF46">
    <property type="entry name" value="BIFUNCTIONAL COENZYME A SYNTHASE-RELATED"/>
    <property type="match status" value="1"/>
</dbReference>
<proteinExistence type="inferred from homology"/>
<comment type="subcellular location">
    <subcellularLocation>
        <location evidence="5">Cytoplasm</location>
    </subcellularLocation>
</comment>
<dbReference type="Gene3D" id="3.40.50.300">
    <property type="entry name" value="P-loop containing nucleotide triphosphate hydrolases"/>
    <property type="match status" value="1"/>
</dbReference>
<dbReference type="PROSITE" id="PS51219">
    <property type="entry name" value="DPCK"/>
    <property type="match status" value="1"/>
</dbReference>
<feature type="transmembrane region" description="Helical" evidence="7">
    <location>
        <begin position="105"/>
        <end position="126"/>
    </location>
</feature>
<dbReference type="Pfam" id="PF01121">
    <property type="entry name" value="CoaE"/>
    <property type="match status" value="1"/>
</dbReference>
<dbReference type="InterPro" id="IPR027417">
    <property type="entry name" value="P-loop_NTPase"/>
</dbReference>
<evidence type="ECO:0000256" key="2">
    <source>
        <dbReference type="ARBA" id="ARBA00022741"/>
    </source>
</evidence>
<evidence type="ECO:0000256" key="1">
    <source>
        <dbReference type="ARBA" id="ARBA00009018"/>
    </source>
</evidence>
<keyword evidence="4 5" id="KW-0173">Coenzyme A biosynthesis</keyword>
<feature type="binding site" evidence="5">
    <location>
        <begin position="22"/>
        <end position="27"/>
    </location>
    <ligand>
        <name>ATP</name>
        <dbReference type="ChEBI" id="CHEBI:30616"/>
    </ligand>
</feature>
<keyword evidence="9" id="KW-1185">Reference proteome</keyword>
<keyword evidence="7" id="KW-0812">Transmembrane</keyword>
<gene>
    <name evidence="5 8" type="primary">coaE</name>
    <name evidence="8" type="ORF">I4X03_016150</name>
</gene>
<accession>A0ABS7SS86</accession>
<keyword evidence="5 8" id="KW-0418">Kinase</keyword>
<dbReference type="RefSeq" id="WP_223469275.1">
    <property type="nucleotide sequence ID" value="NZ_JAFBIL020000006.1"/>
</dbReference>
<organism evidence="8 9">
    <name type="scientific">Massilia soli</name>
    <dbReference type="NCBI Taxonomy" id="2792854"/>
    <lineage>
        <taxon>Bacteria</taxon>
        <taxon>Pseudomonadati</taxon>
        <taxon>Pseudomonadota</taxon>
        <taxon>Betaproteobacteria</taxon>
        <taxon>Burkholderiales</taxon>
        <taxon>Oxalobacteraceae</taxon>
        <taxon>Telluria group</taxon>
        <taxon>Massilia</taxon>
    </lineage>
</organism>
<dbReference type="HAMAP" id="MF_00376">
    <property type="entry name" value="Dephospho_CoA_kinase"/>
    <property type="match status" value="1"/>
</dbReference>
<evidence type="ECO:0000256" key="6">
    <source>
        <dbReference type="NCBIfam" id="TIGR00152"/>
    </source>
</evidence>
<sequence>MASGAATTPQRRFSVGLTGGIGCGKTTVANMFAALGASVIDTDEIAHSLTAPHGAAMAAIVGEFGAAFATADGALDRAAMRALVFSDSTARHRLEAILHPRIRDAAYAAAAIATGSYLIFVVPLLIESGTWRERVDRILAIDCPEDVQVARVMARNGMPEAQVRAIMATQVTRAQRLAAADDVVVNDDGLDLLTPQIASLHAKYLGFSERMSRLPLEHL</sequence>
<dbReference type="Proteomes" id="UP000809349">
    <property type="component" value="Unassembled WGS sequence"/>
</dbReference>